<dbReference type="SUPFAM" id="SSF53756">
    <property type="entry name" value="UDP-Glycosyltransferase/glycogen phosphorylase"/>
    <property type="match status" value="1"/>
</dbReference>
<dbReference type="InterPro" id="IPR028098">
    <property type="entry name" value="Glyco_trans_4-like_N"/>
</dbReference>
<dbReference type="CDD" id="cd03811">
    <property type="entry name" value="GT4_GT28_WabH-like"/>
    <property type="match status" value="1"/>
</dbReference>
<keyword evidence="2" id="KW-0328">Glycosyltransferase</keyword>
<evidence type="ECO:0000256" key="2">
    <source>
        <dbReference type="ARBA" id="ARBA00022676"/>
    </source>
</evidence>
<dbReference type="RefSeq" id="WP_068119799.1">
    <property type="nucleotide sequence ID" value="NZ_CCXJ01000214.1"/>
</dbReference>
<evidence type="ECO:0000313" key="7">
    <source>
        <dbReference type="Proteomes" id="UP001240447"/>
    </source>
</evidence>
<feature type="domain" description="Glycosyltransferase subfamily 4-like N-terminal" evidence="5">
    <location>
        <begin position="19"/>
        <end position="167"/>
    </location>
</feature>
<dbReference type="Pfam" id="PF00534">
    <property type="entry name" value="Glycos_transf_1"/>
    <property type="match status" value="1"/>
</dbReference>
<dbReference type="EMBL" id="JAUSQM010000001">
    <property type="protein sequence ID" value="MDP9821542.1"/>
    <property type="molecule type" value="Genomic_DNA"/>
</dbReference>
<organism evidence="6 7">
    <name type="scientific">Nocardioides massiliensis</name>
    <dbReference type="NCBI Taxonomy" id="1325935"/>
    <lineage>
        <taxon>Bacteria</taxon>
        <taxon>Bacillati</taxon>
        <taxon>Actinomycetota</taxon>
        <taxon>Actinomycetes</taxon>
        <taxon>Propionibacteriales</taxon>
        <taxon>Nocardioidaceae</taxon>
        <taxon>Nocardioides</taxon>
    </lineage>
</organism>
<dbReference type="PANTHER" id="PTHR12526">
    <property type="entry name" value="GLYCOSYLTRANSFERASE"/>
    <property type="match status" value="1"/>
</dbReference>
<gene>
    <name evidence="6" type="ORF">J2S59_001351</name>
</gene>
<comment type="caution">
    <text evidence="6">The sequence shown here is derived from an EMBL/GenBank/DDBJ whole genome shotgun (WGS) entry which is preliminary data.</text>
</comment>
<name>A0ABT9NM95_9ACTN</name>
<dbReference type="Pfam" id="PF13439">
    <property type="entry name" value="Glyco_transf_4"/>
    <property type="match status" value="1"/>
</dbReference>
<dbReference type="InterPro" id="IPR001296">
    <property type="entry name" value="Glyco_trans_1"/>
</dbReference>
<protein>
    <submittedName>
        <fullName evidence="6">Glycosyltransferase involved in cell wall biosynthesis</fullName>
    </submittedName>
</protein>
<sequence>MSGARTRARIVTVIPVMGVGGAEAVAADLVLEARRRGHDVLLASAGGFRADDVAAQGVAHLAVPMDGRSARDLARAVRTLRTSFTASPPDLVHAHNVKAALVARLAAGRRCPVLVTLHGVPAGELRLAARILRRCADHVVAVSPYVATQLADHGYPADRVTVVANAVTPLALPERQQARAELDLDEAAPVALCLARFADQKRHDLLLDAWTETPDDALLLLAGDGPTLPRVRAQVERLGLTDRVRLLGPRTDVPRLLAATDLVVLPTDWEGLPISLLEAMSSGVPVVASAVGGVRDTLGPALRLVPPGTAAALARALTDLLADRDERARLAHRGRRLVHDEFGPDRMHDGYAATYARLVPPSLHEVTS</sequence>
<comment type="similarity">
    <text evidence="1">Belongs to the glycosyltransferase group 1 family. Glycosyltransferase 4 subfamily.</text>
</comment>
<dbReference type="Proteomes" id="UP001240447">
    <property type="component" value="Unassembled WGS sequence"/>
</dbReference>
<proteinExistence type="inferred from homology"/>
<keyword evidence="3" id="KW-0808">Transferase</keyword>
<evidence type="ECO:0000259" key="5">
    <source>
        <dbReference type="Pfam" id="PF13439"/>
    </source>
</evidence>
<evidence type="ECO:0000313" key="6">
    <source>
        <dbReference type="EMBL" id="MDP9821542.1"/>
    </source>
</evidence>
<reference evidence="6 7" key="1">
    <citation type="submission" date="2023-07" db="EMBL/GenBank/DDBJ databases">
        <title>Sequencing the genomes of 1000 actinobacteria strains.</title>
        <authorList>
            <person name="Klenk H.-P."/>
        </authorList>
    </citation>
    <scope>NUCLEOTIDE SEQUENCE [LARGE SCALE GENOMIC DNA]</scope>
    <source>
        <strain evidence="6 7">GD13</strain>
    </source>
</reference>
<evidence type="ECO:0000256" key="1">
    <source>
        <dbReference type="ARBA" id="ARBA00009481"/>
    </source>
</evidence>
<evidence type="ECO:0000259" key="4">
    <source>
        <dbReference type="Pfam" id="PF00534"/>
    </source>
</evidence>
<accession>A0ABT9NM95</accession>
<dbReference type="Gene3D" id="3.40.50.2000">
    <property type="entry name" value="Glycogen Phosphorylase B"/>
    <property type="match status" value="2"/>
</dbReference>
<evidence type="ECO:0000256" key="3">
    <source>
        <dbReference type="ARBA" id="ARBA00022679"/>
    </source>
</evidence>
<dbReference type="PANTHER" id="PTHR12526:SF640">
    <property type="entry name" value="COLANIC ACID BIOSYNTHESIS GLYCOSYLTRANSFERASE WCAL-RELATED"/>
    <property type="match status" value="1"/>
</dbReference>
<keyword evidence="7" id="KW-1185">Reference proteome</keyword>
<feature type="domain" description="Glycosyl transferase family 1" evidence="4">
    <location>
        <begin position="175"/>
        <end position="336"/>
    </location>
</feature>